<dbReference type="EMBL" id="CASHSV030000311">
    <property type="protein sequence ID" value="CAJ2659835.1"/>
    <property type="molecule type" value="Genomic_DNA"/>
</dbReference>
<reference evidence="1" key="1">
    <citation type="submission" date="2023-10" db="EMBL/GenBank/DDBJ databases">
        <authorList>
            <person name="Rodriguez Cubillos JULIANA M."/>
            <person name="De Vega J."/>
        </authorList>
    </citation>
    <scope>NUCLEOTIDE SEQUENCE</scope>
</reference>
<sequence length="65" mass="7404">MYPPYFPNPPVVGASFTEPLFLHCDISRHVYTCLAVPAFAVFKQTIIGYHMPLTFETYLVVLPLE</sequence>
<organism evidence="1 2">
    <name type="scientific">Trifolium pratense</name>
    <name type="common">Red clover</name>
    <dbReference type="NCBI Taxonomy" id="57577"/>
    <lineage>
        <taxon>Eukaryota</taxon>
        <taxon>Viridiplantae</taxon>
        <taxon>Streptophyta</taxon>
        <taxon>Embryophyta</taxon>
        <taxon>Tracheophyta</taxon>
        <taxon>Spermatophyta</taxon>
        <taxon>Magnoliopsida</taxon>
        <taxon>eudicotyledons</taxon>
        <taxon>Gunneridae</taxon>
        <taxon>Pentapetalae</taxon>
        <taxon>rosids</taxon>
        <taxon>fabids</taxon>
        <taxon>Fabales</taxon>
        <taxon>Fabaceae</taxon>
        <taxon>Papilionoideae</taxon>
        <taxon>50 kb inversion clade</taxon>
        <taxon>NPAAA clade</taxon>
        <taxon>Hologalegina</taxon>
        <taxon>IRL clade</taxon>
        <taxon>Trifolieae</taxon>
        <taxon>Trifolium</taxon>
    </lineage>
</organism>
<accession>A0ACB0KRL4</accession>
<name>A0ACB0KRL4_TRIPR</name>
<protein>
    <submittedName>
        <fullName evidence="1">Uncharacterized protein</fullName>
    </submittedName>
</protein>
<dbReference type="Proteomes" id="UP001177021">
    <property type="component" value="Unassembled WGS sequence"/>
</dbReference>
<evidence type="ECO:0000313" key="1">
    <source>
        <dbReference type="EMBL" id="CAJ2659835.1"/>
    </source>
</evidence>
<gene>
    <name evidence="1" type="ORF">MILVUS5_LOCUS25911</name>
</gene>
<keyword evidence="2" id="KW-1185">Reference proteome</keyword>
<comment type="caution">
    <text evidence="1">The sequence shown here is derived from an EMBL/GenBank/DDBJ whole genome shotgun (WGS) entry which is preliminary data.</text>
</comment>
<evidence type="ECO:0000313" key="2">
    <source>
        <dbReference type="Proteomes" id="UP001177021"/>
    </source>
</evidence>
<proteinExistence type="predicted"/>